<organism evidence="2 3">
    <name type="scientific">Mycena metata</name>
    <dbReference type="NCBI Taxonomy" id="1033252"/>
    <lineage>
        <taxon>Eukaryota</taxon>
        <taxon>Fungi</taxon>
        <taxon>Dikarya</taxon>
        <taxon>Basidiomycota</taxon>
        <taxon>Agaricomycotina</taxon>
        <taxon>Agaricomycetes</taxon>
        <taxon>Agaricomycetidae</taxon>
        <taxon>Agaricales</taxon>
        <taxon>Marasmiineae</taxon>
        <taxon>Mycenaceae</taxon>
        <taxon>Mycena</taxon>
    </lineage>
</organism>
<dbReference type="AlphaFoldDB" id="A0AAD7I819"/>
<feature type="domain" description="F-box" evidence="1">
    <location>
        <begin position="105"/>
        <end position="171"/>
    </location>
</feature>
<evidence type="ECO:0000313" key="2">
    <source>
        <dbReference type="EMBL" id="KAJ7737116.1"/>
    </source>
</evidence>
<dbReference type="InterPro" id="IPR001810">
    <property type="entry name" value="F-box_dom"/>
</dbReference>
<comment type="caution">
    <text evidence="2">The sequence shown here is derived from an EMBL/GenBank/DDBJ whole genome shotgun (WGS) entry which is preliminary data.</text>
</comment>
<dbReference type="Gene3D" id="3.80.10.10">
    <property type="entry name" value="Ribonuclease Inhibitor"/>
    <property type="match status" value="1"/>
</dbReference>
<keyword evidence="3" id="KW-1185">Reference proteome</keyword>
<reference evidence="2" key="1">
    <citation type="submission" date="2023-03" db="EMBL/GenBank/DDBJ databases">
        <title>Massive genome expansion in bonnet fungi (Mycena s.s.) driven by repeated elements and novel gene families across ecological guilds.</title>
        <authorList>
            <consortium name="Lawrence Berkeley National Laboratory"/>
            <person name="Harder C.B."/>
            <person name="Miyauchi S."/>
            <person name="Viragh M."/>
            <person name="Kuo A."/>
            <person name="Thoen E."/>
            <person name="Andreopoulos B."/>
            <person name="Lu D."/>
            <person name="Skrede I."/>
            <person name="Drula E."/>
            <person name="Henrissat B."/>
            <person name="Morin E."/>
            <person name="Kohler A."/>
            <person name="Barry K."/>
            <person name="LaButti K."/>
            <person name="Morin E."/>
            <person name="Salamov A."/>
            <person name="Lipzen A."/>
            <person name="Mereny Z."/>
            <person name="Hegedus B."/>
            <person name="Baldrian P."/>
            <person name="Stursova M."/>
            <person name="Weitz H."/>
            <person name="Taylor A."/>
            <person name="Grigoriev I.V."/>
            <person name="Nagy L.G."/>
            <person name="Martin F."/>
            <person name="Kauserud H."/>
        </authorList>
    </citation>
    <scope>NUCLEOTIDE SEQUENCE</scope>
    <source>
        <strain evidence="2">CBHHK182m</strain>
    </source>
</reference>
<accession>A0AAD7I819</accession>
<gene>
    <name evidence="2" type="ORF">B0H16DRAFT_1572604</name>
</gene>
<dbReference type="EMBL" id="JARKIB010000118">
    <property type="protein sequence ID" value="KAJ7737116.1"/>
    <property type="molecule type" value="Genomic_DNA"/>
</dbReference>
<dbReference type="Gene3D" id="1.20.1280.50">
    <property type="match status" value="1"/>
</dbReference>
<dbReference type="InterPro" id="IPR032675">
    <property type="entry name" value="LRR_dom_sf"/>
</dbReference>
<dbReference type="Pfam" id="PF12937">
    <property type="entry name" value="F-box-like"/>
    <property type="match status" value="1"/>
</dbReference>
<proteinExistence type="predicted"/>
<name>A0AAD7I819_9AGAR</name>
<evidence type="ECO:0000313" key="3">
    <source>
        <dbReference type="Proteomes" id="UP001215598"/>
    </source>
</evidence>
<evidence type="ECO:0000259" key="1">
    <source>
        <dbReference type="Pfam" id="PF12937"/>
    </source>
</evidence>
<dbReference type="Proteomes" id="UP001215598">
    <property type="component" value="Unassembled WGS sequence"/>
</dbReference>
<protein>
    <recommendedName>
        <fullName evidence="1">F-box domain-containing protein</fullName>
    </recommendedName>
</protein>
<sequence>MMHPLRDGVHGTLFSSPLLPTFQQTETLRQLLQANLLPSAAEFHPNVDVESVVSLAPADLARYDEDIAQLHAAIDALISMIKTQTEARAVLQDYSNRCASVYALIRRLPPELLKDIFALCAPAPPKFFEGDPSFVTEVQPTRFHVHLLRLSQVCSNWHTIAMETPSLWATIEVDLSGGHVPRATLNQLMHVVSRSLERSAGCALAIHVRAKYPSPLLTLLGQHSERWRTVDFFVCHRSLAALSGVKGHLPLLERVQLGGCTSLRNRLDIFQAAPRLTWAAFSKFGTAPGRLPWNQLRGVTYTNVYPPMPLDRGLATMVGSPSECEWDIRNLHVSHLGLPLPELTPIHSPITRFSLQLVDSRDGDHARLVLGGILRALTLPHLRYLRLESLHRRGRRPALWPQEQFSVFAAQSSCGQTLQELLLIGVIITRDDLVACLSALPALKSLHLTDIPTSTTIEAEQLTITDTLLQNLTWVPSAACITPRLTHVAFDSLLGFSDDVMLNFVESRLLAGRSHALGHPFSVVIARLPRDTGTRELAGSVAMRIEELVAQGDLDFQLVDAPAQ</sequence>